<keyword evidence="2" id="KW-1133">Transmembrane helix</keyword>
<dbReference type="AlphaFoldDB" id="A0A6A6B6V6"/>
<feature type="transmembrane region" description="Helical" evidence="2">
    <location>
        <begin position="220"/>
        <end position="239"/>
    </location>
</feature>
<protein>
    <submittedName>
        <fullName evidence="3">Uncharacterized protein</fullName>
    </submittedName>
</protein>
<keyword evidence="2" id="KW-0812">Transmembrane</keyword>
<dbReference type="GeneID" id="54299769"/>
<feature type="compositionally biased region" description="Basic and acidic residues" evidence="1">
    <location>
        <begin position="103"/>
        <end position="112"/>
    </location>
</feature>
<sequence length="275" mass="30331">MHSSKKQPPPALLFPFGPGGHDSVRASYLSMASSRYSQNHEANNSTAAQPALKDCNAAPLRMVTPNRTITSCVPEIFEFDDSADDYAHDSYYDADPHHRSEYGHFDFKHDVRPPSPTLQRRASQAPYPPSHSPKHAVHIQIQERSNSPTPLLDKPPTYATYAPQPPRSKRKISLLVILLSSVSVLLLSEEIVLGALWSLVLTKQEAWQNAFLSAYFESKIPNAVGAAVAGALMLALQAVMHRQLVESRAALMLWSFVVVFVTFLGCCVAFGVAHR</sequence>
<feature type="transmembrane region" description="Helical" evidence="2">
    <location>
        <begin position="251"/>
        <end position="273"/>
    </location>
</feature>
<evidence type="ECO:0000256" key="2">
    <source>
        <dbReference type="SAM" id="Phobius"/>
    </source>
</evidence>
<gene>
    <name evidence="3" type="ORF">K452DRAFT_299832</name>
</gene>
<evidence type="ECO:0000313" key="3">
    <source>
        <dbReference type="EMBL" id="KAF2139849.1"/>
    </source>
</evidence>
<keyword evidence="4" id="KW-1185">Reference proteome</keyword>
<feature type="region of interest" description="Disordered" evidence="1">
    <location>
        <begin position="103"/>
        <end position="140"/>
    </location>
</feature>
<dbReference type="RefSeq" id="XP_033395562.1">
    <property type="nucleotide sequence ID" value="XM_033542272.1"/>
</dbReference>
<proteinExistence type="predicted"/>
<dbReference type="Proteomes" id="UP000799438">
    <property type="component" value="Unassembled WGS sequence"/>
</dbReference>
<accession>A0A6A6B6V6</accession>
<evidence type="ECO:0000256" key="1">
    <source>
        <dbReference type="SAM" id="MobiDB-lite"/>
    </source>
</evidence>
<dbReference type="EMBL" id="ML995491">
    <property type="protein sequence ID" value="KAF2139849.1"/>
    <property type="molecule type" value="Genomic_DNA"/>
</dbReference>
<feature type="region of interest" description="Disordered" evidence="1">
    <location>
        <begin position="146"/>
        <end position="165"/>
    </location>
</feature>
<keyword evidence="2" id="KW-0472">Membrane</keyword>
<reference evidence="3" key="1">
    <citation type="journal article" date="2020" name="Stud. Mycol.">
        <title>101 Dothideomycetes genomes: a test case for predicting lifestyles and emergence of pathogens.</title>
        <authorList>
            <person name="Haridas S."/>
            <person name="Albert R."/>
            <person name="Binder M."/>
            <person name="Bloem J."/>
            <person name="Labutti K."/>
            <person name="Salamov A."/>
            <person name="Andreopoulos B."/>
            <person name="Baker S."/>
            <person name="Barry K."/>
            <person name="Bills G."/>
            <person name="Bluhm B."/>
            <person name="Cannon C."/>
            <person name="Castanera R."/>
            <person name="Culley D."/>
            <person name="Daum C."/>
            <person name="Ezra D."/>
            <person name="Gonzalez J."/>
            <person name="Henrissat B."/>
            <person name="Kuo A."/>
            <person name="Liang C."/>
            <person name="Lipzen A."/>
            <person name="Lutzoni F."/>
            <person name="Magnuson J."/>
            <person name="Mondo S."/>
            <person name="Nolan M."/>
            <person name="Ohm R."/>
            <person name="Pangilinan J."/>
            <person name="Park H.-J."/>
            <person name="Ramirez L."/>
            <person name="Alfaro M."/>
            <person name="Sun H."/>
            <person name="Tritt A."/>
            <person name="Yoshinaga Y."/>
            <person name="Zwiers L.-H."/>
            <person name="Turgeon B."/>
            <person name="Goodwin S."/>
            <person name="Spatafora J."/>
            <person name="Crous P."/>
            <person name="Grigoriev I."/>
        </authorList>
    </citation>
    <scope>NUCLEOTIDE SEQUENCE</scope>
    <source>
        <strain evidence="3">CBS 121167</strain>
    </source>
</reference>
<dbReference type="OrthoDB" id="3920781at2759"/>
<feature type="transmembrane region" description="Helical" evidence="2">
    <location>
        <begin position="174"/>
        <end position="200"/>
    </location>
</feature>
<name>A0A6A6B6V6_9PEZI</name>
<organism evidence="3 4">
    <name type="scientific">Aplosporella prunicola CBS 121167</name>
    <dbReference type="NCBI Taxonomy" id="1176127"/>
    <lineage>
        <taxon>Eukaryota</taxon>
        <taxon>Fungi</taxon>
        <taxon>Dikarya</taxon>
        <taxon>Ascomycota</taxon>
        <taxon>Pezizomycotina</taxon>
        <taxon>Dothideomycetes</taxon>
        <taxon>Dothideomycetes incertae sedis</taxon>
        <taxon>Botryosphaeriales</taxon>
        <taxon>Aplosporellaceae</taxon>
        <taxon>Aplosporella</taxon>
    </lineage>
</organism>
<evidence type="ECO:0000313" key="4">
    <source>
        <dbReference type="Proteomes" id="UP000799438"/>
    </source>
</evidence>